<dbReference type="InterPro" id="IPR055936">
    <property type="entry name" value="DUF7514"/>
</dbReference>
<evidence type="ECO:0000256" key="1">
    <source>
        <dbReference type="SAM" id="MobiDB-lite"/>
    </source>
</evidence>
<gene>
    <name evidence="3" type="ORF">M011DRAFT_400750</name>
</gene>
<sequence>MDKTEAPKANDDSGQREASQYWGYLIRNDKCGTDKFDRLLRGIATVISTTFEPYDSSDLTPSQLAAFYRAVGGDYDVLFKETPPSTISFIYRSLGAFHSLQPAPDDDGYKAPCIPALKAKGFVTWQTIQLLLGPEEHVPLIQKAVELYDVRDPKTGELFPKVLPKECFPDRPDDAMEEWYQGVADRLQREAEMEAAEKQEPTRVRVEVHDRGPRTSSETSDYERHGAATYFSDPLYRRTRTRPGYARHFSKQ</sequence>
<feature type="region of interest" description="Disordered" evidence="1">
    <location>
        <begin position="193"/>
        <end position="226"/>
    </location>
</feature>
<evidence type="ECO:0000313" key="4">
    <source>
        <dbReference type="Proteomes" id="UP000799440"/>
    </source>
</evidence>
<organism evidence="3 4">
    <name type="scientific">Sporormia fimetaria CBS 119925</name>
    <dbReference type="NCBI Taxonomy" id="1340428"/>
    <lineage>
        <taxon>Eukaryota</taxon>
        <taxon>Fungi</taxon>
        <taxon>Dikarya</taxon>
        <taxon>Ascomycota</taxon>
        <taxon>Pezizomycotina</taxon>
        <taxon>Dothideomycetes</taxon>
        <taxon>Pleosporomycetidae</taxon>
        <taxon>Pleosporales</taxon>
        <taxon>Sporormiaceae</taxon>
        <taxon>Sporormia</taxon>
    </lineage>
</organism>
<dbReference type="PANTHER" id="PTHR39611:SF2">
    <property type="entry name" value="HYDROXYPROLINE-RICH GLYCOPROTEIN DZ-HRGP"/>
    <property type="match status" value="1"/>
</dbReference>
<dbReference type="Proteomes" id="UP000799440">
    <property type="component" value="Unassembled WGS sequence"/>
</dbReference>
<dbReference type="PANTHER" id="PTHR39611">
    <property type="entry name" value="HYDROXYPROLINE-RICH GLYCOPROTEIN DZ-HRGP-RELATED"/>
    <property type="match status" value="1"/>
</dbReference>
<proteinExistence type="predicted"/>
<keyword evidence="4" id="KW-1185">Reference proteome</keyword>
<feature type="non-terminal residue" evidence="3">
    <location>
        <position position="252"/>
    </location>
</feature>
<dbReference type="OrthoDB" id="5420895at2759"/>
<accession>A0A6A6VDA0</accession>
<evidence type="ECO:0000313" key="3">
    <source>
        <dbReference type="EMBL" id="KAF2748548.1"/>
    </source>
</evidence>
<name>A0A6A6VDA0_9PLEO</name>
<reference evidence="3" key="1">
    <citation type="journal article" date="2020" name="Stud. Mycol.">
        <title>101 Dothideomycetes genomes: a test case for predicting lifestyles and emergence of pathogens.</title>
        <authorList>
            <person name="Haridas S."/>
            <person name="Albert R."/>
            <person name="Binder M."/>
            <person name="Bloem J."/>
            <person name="Labutti K."/>
            <person name="Salamov A."/>
            <person name="Andreopoulos B."/>
            <person name="Baker S."/>
            <person name="Barry K."/>
            <person name="Bills G."/>
            <person name="Bluhm B."/>
            <person name="Cannon C."/>
            <person name="Castanera R."/>
            <person name="Culley D."/>
            <person name="Daum C."/>
            <person name="Ezra D."/>
            <person name="Gonzalez J."/>
            <person name="Henrissat B."/>
            <person name="Kuo A."/>
            <person name="Liang C."/>
            <person name="Lipzen A."/>
            <person name="Lutzoni F."/>
            <person name="Magnuson J."/>
            <person name="Mondo S."/>
            <person name="Nolan M."/>
            <person name="Ohm R."/>
            <person name="Pangilinan J."/>
            <person name="Park H.-J."/>
            <person name="Ramirez L."/>
            <person name="Alfaro M."/>
            <person name="Sun H."/>
            <person name="Tritt A."/>
            <person name="Yoshinaga Y."/>
            <person name="Zwiers L.-H."/>
            <person name="Turgeon B."/>
            <person name="Goodwin S."/>
            <person name="Spatafora J."/>
            <person name="Crous P."/>
            <person name="Grigoriev I."/>
        </authorList>
    </citation>
    <scope>NUCLEOTIDE SEQUENCE</scope>
    <source>
        <strain evidence="3">CBS 119925</strain>
    </source>
</reference>
<feature type="domain" description="DUF7514" evidence="2">
    <location>
        <begin position="23"/>
        <end position="183"/>
    </location>
</feature>
<feature type="compositionally biased region" description="Basic and acidic residues" evidence="1">
    <location>
        <begin position="193"/>
        <end position="213"/>
    </location>
</feature>
<dbReference type="Pfam" id="PF24355">
    <property type="entry name" value="DUF7514"/>
    <property type="match status" value="1"/>
</dbReference>
<evidence type="ECO:0000259" key="2">
    <source>
        <dbReference type="Pfam" id="PF24355"/>
    </source>
</evidence>
<protein>
    <recommendedName>
        <fullName evidence="2">DUF7514 domain-containing protein</fullName>
    </recommendedName>
</protein>
<dbReference type="AlphaFoldDB" id="A0A6A6VDA0"/>
<dbReference type="EMBL" id="MU006569">
    <property type="protein sequence ID" value="KAF2748548.1"/>
    <property type="molecule type" value="Genomic_DNA"/>
</dbReference>